<comment type="caution">
    <text evidence="7">The sequence shown here is derived from an EMBL/GenBank/DDBJ whole genome shotgun (WGS) entry which is preliminary data.</text>
</comment>
<organism evidence="7 8">
    <name type="scientific">Kribbella italica</name>
    <dbReference type="NCBI Taxonomy" id="1540520"/>
    <lineage>
        <taxon>Bacteria</taxon>
        <taxon>Bacillati</taxon>
        <taxon>Actinomycetota</taxon>
        <taxon>Actinomycetes</taxon>
        <taxon>Propionibacteriales</taxon>
        <taxon>Kribbellaceae</taxon>
        <taxon>Kribbella</taxon>
    </lineage>
</organism>
<dbReference type="EMBL" id="JACHMY010000001">
    <property type="protein sequence ID" value="MBB5833847.1"/>
    <property type="molecule type" value="Genomic_DNA"/>
</dbReference>
<dbReference type="Proteomes" id="UP000549971">
    <property type="component" value="Unassembled WGS sequence"/>
</dbReference>
<keyword evidence="8" id="KW-1185">Reference proteome</keyword>
<dbReference type="Pfam" id="PF01370">
    <property type="entry name" value="Epimerase"/>
    <property type="match status" value="1"/>
</dbReference>
<evidence type="ECO:0000256" key="5">
    <source>
        <dbReference type="ARBA" id="ARBA00033067"/>
    </source>
</evidence>
<dbReference type="RefSeq" id="WP_184793687.1">
    <property type="nucleotide sequence ID" value="NZ_JACHMY010000001.1"/>
</dbReference>
<protein>
    <recommendedName>
        <fullName evidence="3">UDP-glucose 4-epimerase</fullName>
    </recommendedName>
    <alternativeName>
        <fullName evidence="5">Galactowaldenase</fullName>
    </alternativeName>
    <alternativeName>
        <fullName evidence="4">UDP-galactose 4-epimerase</fullName>
    </alternativeName>
</protein>
<evidence type="ECO:0000256" key="3">
    <source>
        <dbReference type="ARBA" id="ARBA00018569"/>
    </source>
</evidence>
<evidence type="ECO:0000256" key="2">
    <source>
        <dbReference type="ARBA" id="ARBA00007637"/>
    </source>
</evidence>
<comment type="pathway">
    <text evidence="1">Carbohydrate metabolism; galactose metabolism.</text>
</comment>
<proteinExistence type="inferred from homology"/>
<name>A0A7W9J2H7_9ACTN</name>
<dbReference type="Gene3D" id="3.40.50.720">
    <property type="entry name" value="NAD(P)-binding Rossmann-like Domain"/>
    <property type="match status" value="1"/>
</dbReference>
<dbReference type="SUPFAM" id="SSF51735">
    <property type="entry name" value="NAD(P)-binding Rossmann-fold domains"/>
    <property type="match status" value="1"/>
</dbReference>
<gene>
    <name evidence="7" type="ORF">HDA39_000581</name>
</gene>
<dbReference type="InterPro" id="IPR001509">
    <property type="entry name" value="Epimerase_deHydtase"/>
</dbReference>
<sequence length="304" mass="32615">MILVTGGLGMIGAHTAHALVELGQEVVVTTYRQTDVPSFLAGRVAVESLDVTDRAAFLALGNQYDVRAIVHLAGTVPGENPVDFYRADLTGLLNALDAARAWGVRRFAVASSLGVYSGRPEIPWHEELDLPTVDLPHHIVAFKKAVEPISVHALQGSGAEPILLRIGSIWGPLMDPESPFSPIPSYVSAVLRGETPRPLPAGEGGDSCYGPDAGRAIALLTAAEILRHTTYNVSAGRPSTHRDLVAALEAITPVDQRPERTDGDPAEQPYLDISRLTDDTGFTPRFDAVSAVADYFAWRSKNPR</sequence>
<evidence type="ECO:0000256" key="1">
    <source>
        <dbReference type="ARBA" id="ARBA00004947"/>
    </source>
</evidence>
<evidence type="ECO:0000256" key="4">
    <source>
        <dbReference type="ARBA" id="ARBA00031367"/>
    </source>
</evidence>
<dbReference type="PANTHER" id="PTHR43725">
    <property type="entry name" value="UDP-GLUCOSE 4-EPIMERASE"/>
    <property type="match status" value="1"/>
</dbReference>
<feature type="domain" description="NAD-dependent epimerase/dehydratase" evidence="6">
    <location>
        <begin position="2"/>
        <end position="233"/>
    </location>
</feature>
<evidence type="ECO:0000313" key="7">
    <source>
        <dbReference type="EMBL" id="MBB5833847.1"/>
    </source>
</evidence>
<dbReference type="AlphaFoldDB" id="A0A7W9J2H7"/>
<evidence type="ECO:0000259" key="6">
    <source>
        <dbReference type="Pfam" id="PF01370"/>
    </source>
</evidence>
<dbReference type="InterPro" id="IPR036291">
    <property type="entry name" value="NAD(P)-bd_dom_sf"/>
</dbReference>
<comment type="similarity">
    <text evidence="2">Belongs to the NAD(P)-dependent epimerase/dehydratase family.</text>
</comment>
<accession>A0A7W9J2H7</accession>
<evidence type="ECO:0000313" key="8">
    <source>
        <dbReference type="Proteomes" id="UP000549971"/>
    </source>
</evidence>
<reference evidence="7 8" key="1">
    <citation type="submission" date="2020-08" db="EMBL/GenBank/DDBJ databases">
        <title>Sequencing the genomes of 1000 actinobacteria strains.</title>
        <authorList>
            <person name="Klenk H.-P."/>
        </authorList>
    </citation>
    <scope>NUCLEOTIDE SEQUENCE [LARGE SCALE GENOMIC DNA]</scope>
    <source>
        <strain evidence="7 8">DSM 28967</strain>
    </source>
</reference>